<keyword evidence="4" id="KW-1185">Reference proteome</keyword>
<reference evidence="3 4" key="1">
    <citation type="submission" date="2015-12" db="EMBL/GenBank/DDBJ databases">
        <title>Genome sequence of Aneurinibacillus soli.</title>
        <authorList>
            <person name="Lee J.S."/>
            <person name="Lee K.C."/>
            <person name="Kim K.K."/>
            <person name="Lee B.W."/>
        </authorList>
    </citation>
    <scope>NUCLEOTIDE SEQUENCE [LARGE SCALE GENOMIC DNA]</scope>
    <source>
        <strain evidence="3 4">CB4</strain>
    </source>
</reference>
<protein>
    <submittedName>
        <fullName evidence="3">Uncharacterized protein</fullName>
    </submittedName>
</protein>
<dbReference type="Gene3D" id="1.10.10.10">
    <property type="entry name" value="Winged helix-like DNA-binding domain superfamily/Winged helix DNA-binding domain"/>
    <property type="match status" value="1"/>
</dbReference>
<name>A0A0U5BBM5_9BACL</name>
<feature type="coiled-coil region" evidence="1">
    <location>
        <begin position="104"/>
        <end position="164"/>
    </location>
</feature>
<accession>A0A0U5BBM5</accession>
<feature type="compositionally biased region" description="Low complexity" evidence="2">
    <location>
        <begin position="170"/>
        <end position="183"/>
    </location>
</feature>
<dbReference type="OrthoDB" id="2833863at2"/>
<proteinExistence type="predicted"/>
<dbReference type="Proteomes" id="UP000217696">
    <property type="component" value="Chromosome"/>
</dbReference>
<feature type="region of interest" description="Disordered" evidence="2">
    <location>
        <begin position="170"/>
        <end position="193"/>
    </location>
</feature>
<gene>
    <name evidence="3" type="ORF">CB4_01781</name>
</gene>
<evidence type="ECO:0000256" key="2">
    <source>
        <dbReference type="SAM" id="MobiDB-lite"/>
    </source>
</evidence>
<dbReference type="AlphaFoldDB" id="A0A0U5BBM5"/>
<dbReference type="InterPro" id="IPR036388">
    <property type="entry name" value="WH-like_DNA-bd_sf"/>
</dbReference>
<organism evidence="3 4">
    <name type="scientific">Aneurinibacillus soli</name>
    <dbReference type="NCBI Taxonomy" id="1500254"/>
    <lineage>
        <taxon>Bacteria</taxon>
        <taxon>Bacillati</taxon>
        <taxon>Bacillota</taxon>
        <taxon>Bacilli</taxon>
        <taxon>Bacillales</taxon>
        <taxon>Paenibacillaceae</taxon>
        <taxon>Aneurinibacillus group</taxon>
        <taxon>Aneurinibacillus</taxon>
    </lineage>
</organism>
<dbReference type="RefSeq" id="WP_096465075.1">
    <property type="nucleotide sequence ID" value="NZ_AP017312.1"/>
</dbReference>
<sequence>MEEQKGMETSGFVVLPRLSIRNLRDKLLFYHLLEKADWNTGVARINVSELGRETGWSRKEIDNSLSRLQKSGVIQTETLKGKRGVRIELVHYFDYQNLSKYKKTAQANGKMAQAEEQANEEMAQASNNENPCPAWDSLANKSEVAQADEEMVQAMAQASEEKGKPLFINSIINSNSNSNKNNKPNTSLAPEKKQLASEADTISFVDENIDVLPSGVSKKLLIKYCETIRLTRNTCKVASSVLLQVFVKMKKYTSNQINYAVWNHAEKHDDKREKYTLGILRNTSNDEAYRKLMLMLNRQNQDDLKIEKTKEDVLHAGSRELDPALRDELNALSH</sequence>
<keyword evidence="1" id="KW-0175">Coiled coil</keyword>
<evidence type="ECO:0000256" key="1">
    <source>
        <dbReference type="SAM" id="Coils"/>
    </source>
</evidence>
<evidence type="ECO:0000313" key="4">
    <source>
        <dbReference type="Proteomes" id="UP000217696"/>
    </source>
</evidence>
<dbReference type="KEGG" id="asoc:CB4_01781"/>
<dbReference type="EMBL" id="AP017312">
    <property type="protein sequence ID" value="BAU27607.1"/>
    <property type="molecule type" value="Genomic_DNA"/>
</dbReference>
<evidence type="ECO:0000313" key="3">
    <source>
        <dbReference type="EMBL" id="BAU27607.1"/>
    </source>
</evidence>